<keyword evidence="4" id="KW-0862">Zinc</keyword>
<dbReference type="EMBL" id="LGUA01000681">
    <property type="protein sequence ID" value="OAX80529.1"/>
    <property type="molecule type" value="Genomic_DNA"/>
</dbReference>
<keyword evidence="5" id="KW-0805">Transcription regulation</keyword>
<proteinExistence type="predicted"/>
<evidence type="ECO:0000313" key="11">
    <source>
        <dbReference type="Proteomes" id="UP000091918"/>
    </source>
</evidence>
<feature type="domain" description="DEUBAD" evidence="9">
    <location>
        <begin position="93"/>
        <end position="219"/>
    </location>
</feature>
<organism evidence="10 11">
    <name type="scientific">Emergomyces africanus</name>
    <dbReference type="NCBI Taxonomy" id="1955775"/>
    <lineage>
        <taxon>Eukaryota</taxon>
        <taxon>Fungi</taxon>
        <taxon>Dikarya</taxon>
        <taxon>Ascomycota</taxon>
        <taxon>Pezizomycotina</taxon>
        <taxon>Eurotiomycetes</taxon>
        <taxon>Eurotiomycetidae</taxon>
        <taxon>Onygenales</taxon>
        <taxon>Ajellomycetaceae</taxon>
        <taxon>Emergomyces</taxon>
    </lineage>
</organism>
<evidence type="ECO:0000256" key="4">
    <source>
        <dbReference type="ARBA" id="ARBA00022833"/>
    </source>
</evidence>
<dbReference type="GO" id="GO:0008270">
    <property type="term" value="F:zinc ion binding"/>
    <property type="evidence" value="ECO:0007669"/>
    <property type="project" value="UniProtKB-KW"/>
</dbReference>
<evidence type="ECO:0000256" key="3">
    <source>
        <dbReference type="ARBA" id="ARBA00022771"/>
    </source>
</evidence>
<comment type="subcellular location">
    <subcellularLocation>
        <location evidence="1">Nucleus</location>
    </subcellularLocation>
</comment>
<evidence type="ECO:0000259" key="9">
    <source>
        <dbReference type="PROSITE" id="PS51916"/>
    </source>
</evidence>
<evidence type="ECO:0000256" key="8">
    <source>
        <dbReference type="SAM" id="MobiDB-lite"/>
    </source>
</evidence>
<dbReference type="InterPro" id="IPR028020">
    <property type="entry name" value="ASX_DEUBAD_dom"/>
</dbReference>
<dbReference type="Pfam" id="PF13919">
    <property type="entry name" value="ASXH"/>
    <property type="match status" value="1"/>
</dbReference>
<evidence type="ECO:0000256" key="5">
    <source>
        <dbReference type="ARBA" id="ARBA00023015"/>
    </source>
</evidence>
<dbReference type="Proteomes" id="UP000091918">
    <property type="component" value="Unassembled WGS sequence"/>
</dbReference>
<keyword evidence="11" id="KW-1185">Reference proteome</keyword>
<evidence type="ECO:0000256" key="7">
    <source>
        <dbReference type="ARBA" id="ARBA00023242"/>
    </source>
</evidence>
<feature type="compositionally biased region" description="Basic residues" evidence="8">
    <location>
        <begin position="1"/>
        <end position="10"/>
    </location>
</feature>
<reference evidence="10 11" key="1">
    <citation type="submission" date="2015-07" db="EMBL/GenBank/DDBJ databases">
        <title>Emmonsia species relationships and genome sequence.</title>
        <authorList>
            <person name="Cuomo C.A."/>
            <person name="Schwartz I.S."/>
            <person name="Kenyon C."/>
            <person name="de Hoog G.S."/>
            <person name="Govender N.P."/>
            <person name="Botha A."/>
            <person name="Moreno L."/>
            <person name="de Vries M."/>
            <person name="Munoz J.F."/>
            <person name="Stielow J.B."/>
        </authorList>
    </citation>
    <scope>NUCLEOTIDE SEQUENCE [LARGE SCALE GENOMIC DNA]</scope>
    <source>
        <strain evidence="10 11">CBS 136260</strain>
    </source>
</reference>
<dbReference type="GO" id="GO:0005634">
    <property type="term" value="C:nucleus"/>
    <property type="evidence" value="ECO:0007669"/>
    <property type="project" value="UniProtKB-SubCell"/>
</dbReference>
<gene>
    <name evidence="10" type="ORF">ACJ72_05142</name>
</gene>
<dbReference type="OrthoDB" id="2289918at2759"/>
<keyword evidence="7" id="KW-0539">Nucleus</keyword>
<evidence type="ECO:0000313" key="10">
    <source>
        <dbReference type="EMBL" id="OAX80529.1"/>
    </source>
</evidence>
<dbReference type="InterPro" id="IPR044867">
    <property type="entry name" value="DEUBAD_dom"/>
</dbReference>
<feature type="non-terminal residue" evidence="10">
    <location>
        <position position="353"/>
    </location>
</feature>
<evidence type="ECO:0000256" key="2">
    <source>
        <dbReference type="ARBA" id="ARBA00022723"/>
    </source>
</evidence>
<evidence type="ECO:0000256" key="6">
    <source>
        <dbReference type="ARBA" id="ARBA00023163"/>
    </source>
</evidence>
<keyword evidence="3" id="KW-0863">Zinc-finger</keyword>
<comment type="caution">
    <text evidence="10">The sequence shown here is derived from an EMBL/GenBank/DDBJ whole genome shotgun (WGS) entry which is preliminary data.</text>
</comment>
<keyword evidence="6" id="KW-0804">Transcription</keyword>
<dbReference type="PROSITE" id="PS51916">
    <property type="entry name" value="DEUBAD"/>
    <property type="match status" value="1"/>
</dbReference>
<accession>A0A1B7NUT3</accession>
<feature type="region of interest" description="Disordered" evidence="8">
    <location>
        <begin position="1"/>
        <end position="90"/>
    </location>
</feature>
<name>A0A1B7NUT3_9EURO</name>
<keyword evidence="2" id="KW-0479">Metal-binding</keyword>
<evidence type="ECO:0000256" key="1">
    <source>
        <dbReference type="ARBA" id="ARBA00004123"/>
    </source>
</evidence>
<protein>
    <recommendedName>
        <fullName evidence="9">DEUBAD domain-containing protein</fullName>
    </recommendedName>
</protein>
<sequence>MGRPRGRPRKQKADSSGKTQSRPTLVKPRTRRRSSGAAELPYDAANTRPTTAVAKPPKMTTQAGVKKSTGARRGPSRASKKDPWSEEQLTTSTESCIIDIDLVKLLASPKAWTCLNEDEKKEIMALLPDDIQRHAEPGPSSDHQEDPNNYVIPPLPESFVRYSNNWRDAVRQFQLDLQTGKYDPEWQRQAAAAMEERAQGNFDKFKEEQFEEFWGQKQKLNHDVIAGESSKVRLGTLVGDGVVRVGDVWRYSRVFRKGGKKLLLEKEVRIIDRVGSDLTFAIPPGQRVFLYNTSQLTNGEGAKIDLKPEACGINNGASSLNKASEEDAVDTDAAPAINPALLAKTGNRPADNI</sequence>
<feature type="compositionally biased region" description="Polar residues" evidence="8">
    <location>
        <begin position="14"/>
        <end position="23"/>
    </location>
</feature>
<dbReference type="STRING" id="1658172.A0A1B7NUT3"/>
<dbReference type="AlphaFoldDB" id="A0A1B7NUT3"/>